<keyword evidence="3" id="KW-0472">Membrane</keyword>
<reference evidence="7 8" key="1">
    <citation type="journal article" date="2016" name="Nat. Commun.">
        <title>Thousands of microbial genomes shed light on interconnected biogeochemical processes in an aquifer system.</title>
        <authorList>
            <person name="Anantharaman K."/>
            <person name="Brown C.T."/>
            <person name="Hug L.A."/>
            <person name="Sharon I."/>
            <person name="Castelle C.J."/>
            <person name="Probst A.J."/>
            <person name="Thomas B.C."/>
            <person name="Singh A."/>
            <person name="Wilkins M.J."/>
            <person name="Karaoz U."/>
            <person name="Brodie E.L."/>
            <person name="Williams K.H."/>
            <person name="Hubbard S.S."/>
            <person name="Banfield J.F."/>
        </authorList>
    </citation>
    <scope>NUCLEOTIDE SEQUENCE [LARGE SCALE GENOMIC DNA]</scope>
</reference>
<evidence type="ECO:0000256" key="1">
    <source>
        <dbReference type="ARBA" id="ARBA00004370"/>
    </source>
</evidence>
<name>A0A1F7F5L6_UNCRA</name>
<dbReference type="PRINTS" id="PR00811">
    <property type="entry name" value="BCTERIALGSPD"/>
</dbReference>
<evidence type="ECO:0000256" key="2">
    <source>
        <dbReference type="ARBA" id="ARBA00022448"/>
    </source>
</evidence>
<evidence type="ECO:0000256" key="4">
    <source>
        <dbReference type="ARBA" id="ARBA00023237"/>
    </source>
</evidence>
<dbReference type="InterPro" id="IPR051808">
    <property type="entry name" value="Type_IV_pilus_biogenesis"/>
</dbReference>
<dbReference type="Pfam" id="PF00263">
    <property type="entry name" value="Secretin"/>
    <property type="match status" value="1"/>
</dbReference>
<dbReference type="Gene3D" id="3.30.1370.120">
    <property type="match status" value="1"/>
</dbReference>
<evidence type="ECO:0000313" key="8">
    <source>
        <dbReference type="Proteomes" id="UP000179243"/>
    </source>
</evidence>
<evidence type="ECO:0000256" key="3">
    <source>
        <dbReference type="ARBA" id="ARBA00023136"/>
    </source>
</evidence>
<accession>A0A1F7F5L6</accession>
<dbReference type="AlphaFoldDB" id="A0A1F7F5L6"/>
<dbReference type="GO" id="GO:0019867">
    <property type="term" value="C:outer membrane"/>
    <property type="evidence" value="ECO:0007669"/>
    <property type="project" value="InterPro"/>
</dbReference>
<evidence type="ECO:0000313" key="7">
    <source>
        <dbReference type="EMBL" id="OGK01878.1"/>
    </source>
</evidence>
<feature type="domain" description="Secretin/TonB short N-terminal" evidence="6">
    <location>
        <begin position="158"/>
        <end position="206"/>
    </location>
</feature>
<gene>
    <name evidence="7" type="ORF">A2519_04800</name>
</gene>
<organism evidence="7 8">
    <name type="scientific">Candidatus Raymondbacteria bacterium RIFOXYD12_FULL_49_13</name>
    <dbReference type="NCBI Taxonomy" id="1817890"/>
    <lineage>
        <taxon>Bacteria</taxon>
        <taxon>Raymondiibacteriota</taxon>
    </lineage>
</organism>
<dbReference type="InterPro" id="IPR004846">
    <property type="entry name" value="T2SS/T3SS_dom"/>
</dbReference>
<dbReference type="GO" id="GO:0009306">
    <property type="term" value="P:protein secretion"/>
    <property type="evidence" value="ECO:0007669"/>
    <property type="project" value="InterPro"/>
</dbReference>
<dbReference type="InterPro" id="IPR001775">
    <property type="entry name" value="GspD/PilQ"/>
</dbReference>
<sequence length="632" mass="70169">MIKFMLVLGLFICISYSQNLGPTTSDSLINKKELLPVPDSVTIPEMNFKDADIRDVLRTLGMQYGLNIWLSPDVRGNIPVNFKNIKVKDAIDFIITKYGYYYKVRNGIVEVFKPTPPLPPAPQPLPCVVRLVNGQLSMDLKQASIDTVVRLIMHESNENIIVEKGITGTLTCLLNNVDLDKGLVALFESNGLEIAKKNNIYYVTRPVWVSSKDESSSRSRLAIYVDSGKVKMEVTDAGLSEVVNIISSRAGISIFVYGKLDARISAKVENYISVDDALKYLLTNTKYSFWKEKGIYFIGEISSNAVNTAELVKLKYMKAEDISKLLPEAIMKSLKVNVLKEQNGIIFVGTYDYISSAKEFIHIVDQPVAQILIEALVVDFSISRARNIGVKLFTGSGDGNNGNSFFPGINITATGQDINTIRERPISDYFSLKQITKLPTQFRAQISALEQEGLANVVSTPQVATLNGHTATILIGTTQYFLLKTATTTTGVNAVVSESEHFEQINADVSLTVTPWLTGDQEVTVEVTPSFHIPGISVSDGIPPPINKREIKSVVRLHDGETYVLGGLIEQTDRKTVSGVPYLSKIPFIGWFFRTNKTEHQKNRMMIFLTPHIYFGNEGAVDKEQMIKSLQE</sequence>
<protein>
    <recommendedName>
        <fullName evidence="6">Secretin/TonB short N-terminal domain-containing protein</fullName>
    </recommendedName>
</protein>
<dbReference type="Proteomes" id="UP000179243">
    <property type="component" value="Unassembled WGS sequence"/>
</dbReference>
<proteinExistence type="inferred from homology"/>
<dbReference type="SMART" id="SM00965">
    <property type="entry name" value="STN"/>
    <property type="match status" value="3"/>
</dbReference>
<keyword evidence="4" id="KW-0998">Cell outer membrane</keyword>
<dbReference type="PANTHER" id="PTHR30604:SF1">
    <property type="entry name" value="DNA UTILIZATION PROTEIN HOFQ"/>
    <property type="match status" value="1"/>
</dbReference>
<comment type="subcellular location">
    <subcellularLocation>
        <location evidence="1">Membrane</location>
    </subcellularLocation>
</comment>
<dbReference type="EMBL" id="MFYX01000117">
    <property type="protein sequence ID" value="OGK01878.1"/>
    <property type="molecule type" value="Genomic_DNA"/>
</dbReference>
<comment type="similarity">
    <text evidence="5">Belongs to the bacterial secretin family.</text>
</comment>
<dbReference type="InterPro" id="IPR011662">
    <property type="entry name" value="Secretin/TonB_short_N"/>
</dbReference>
<feature type="domain" description="Secretin/TonB short N-terminal" evidence="6">
    <location>
        <begin position="66"/>
        <end position="114"/>
    </location>
</feature>
<dbReference type="Gene3D" id="3.30.1370.130">
    <property type="match status" value="2"/>
</dbReference>
<evidence type="ECO:0000259" key="6">
    <source>
        <dbReference type="SMART" id="SM00965"/>
    </source>
</evidence>
<comment type="caution">
    <text evidence="7">The sequence shown here is derived from an EMBL/GenBank/DDBJ whole genome shotgun (WGS) entry which is preliminary data.</text>
</comment>
<keyword evidence="2" id="KW-0813">Transport</keyword>
<feature type="domain" description="Secretin/TonB short N-terminal" evidence="6">
    <location>
        <begin position="252"/>
        <end position="301"/>
    </location>
</feature>
<dbReference type="InterPro" id="IPR038591">
    <property type="entry name" value="NolW-like_sf"/>
</dbReference>
<dbReference type="PANTHER" id="PTHR30604">
    <property type="entry name" value="PROTEIN TRANSPORT PROTEIN HOFQ"/>
    <property type="match status" value="1"/>
</dbReference>
<evidence type="ECO:0000256" key="5">
    <source>
        <dbReference type="RuleBase" id="RU004003"/>
    </source>
</evidence>